<evidence type="ECO:0000313" key="2">
    <source>
        <dbReference type="EMBL" id="HFH27934.1"/>
    </source>
</evidence>
<evidence type="ECO:0000259" key="1">
    <source>
        <dbReference type="SMART" id="SM00418"/>
    </source>
</evidence>
<comment type="caution">
    <text evidence="2">The sequence shown here is derived from an EMBL/GenBank/DDBJ whole genome shotgun (WGS) entry which is preliminary data.</text>
</comment>
<dbReference type="InterPro" id="IPR001845">
    <property type="entry name" value="HTH_ArsR_DNA-bd_dom"/>
</dbReference>
<dbReference type="SMART" id="SM00418">
    <property type="entry name" value="HTH_ARSR"/>
    <property type="match status" value="1"/>
</dbReference>
<protein>
    <submittedName>
        <fullName evidence="2">ArsR family transcriptional regulator</fullName>
    </submittedName>
</protein>
<dbReference type="EMBL" id="DSVL01000006">
    <property type="protein sequence ID" value="HFH27934.1"/>
    <property type="molecule type" value="Genomic_DNA"/>
</dbReference>
<name>A0A7C3EB81_9SPIR</name>
<dbReference type="InterPro" id="IPR036390">
    <property type="entry name" value="WH_DNA-bd_sf"/>
</dbReference>
<gene>
    <name evidence="2" type="ORF">ENS59_00235</name>
</gene>
<proteinExistence type="predicted"/>
<sequence>MYSKDPYLVVNSLENTEILIALGSEIRLSILNLLIDKKLNINEIAQALQLPQSTVATNVHVLEKAGLLETEIISAKKGNQKLCKTAYSEILVQFIQPLPKQDSVVEVEMPIGLFTSFQVSAPCGLCSPTGIIGYLDVPDAFLNPERMAAGLLWFETGYVEYQFPNNSLYSDKPVQALELSAELSSETPGTNTNWQSDITLWINSVEVGTWTSPGDFGDKRGKFTPDWWKLEGSQYGLLKKWLITDTGSYVDGVPVSSVTLKDIHLTEHHSIRVRLGVKKDAAHPGGLNIFGRGFGNYNQAILLRLYFN</sequence>
<dbReference type="Gene3D" id="1.10.10.10">
    <property type="entry name" value="Winged helix-like DNA-binding domain superfamily/Winged helix DNA-binding domain"/>
    <property type="match status" value="1"/>
</dbReference>
<dbReference type="SUPFAM" id="SSF46785">
    <property type="entry name" value="Winged helix' DNA-binding domain"/>
    <property type="match status" value="1"/>
</dbReference>
<feature type="domain" description="HTH arsR-type" evidence="1">
    <location>
        <begin position="17"/>
        <end position="87"/>
    </location>
</feature>
<dbReference type="Pfam" id="PF01022">
    <property type="entry name" value="HTH_5"/>
    <property type="match status" value="1"/>
</dbReference>
<dbReference type="InterPro" id="IPR036388">
    <property type="entry name" value="WH-like_DNA-bd_sf"/>
</dbReference>
<dbReference type="AlphaFoldDB" id="A0A7C3EB81"/>
<dbReference type="InterPro" id="IPR016943">
    <property type="entry name" value="UCP030050_HTH"/>
</dbReference>
<accession>A0A7C3EB81</accession>
<dbReference type="InterPro" id="IPR011991">
    <property type="entry name" value="ArsR-like_HTH"/>
</dbReference>
<dbReference type="GO" id="GO:0003700">
    <property type="term" value="F:DNA-binding transcription factor activity"/>
    <property type="evidence" value="ECO:0007669"/>
    <property type="project" value="InterPro"/>
</dbReference>
<organism evidence="2">
    <name type="scientific">Gracilinema caldarium</name>
    <dbReference type="NCBI Taxonomy" id="215591"/>
    <lineage>
        <taxon>Bacteria</taxon>
        <taxon>Pseudomonadati</taxon>
        <taxon>Spirochaetota</taxon>
        <taxon>Spirochaetia</taxon>
        <taxon>Spirochaetales</taxon>
        <taxon>Breznakiellaceae</taxon>
        <taxon>Gracilinema</taxon>
    </lineage>
</organism>
<dbReference type="CDD" id="cd00090">
    <property type="entry name" value="HTH_ARSR"/>
    <property type="match status" value="1"/>
</dbReference>
<dbReference type="PIRSF" id="PIRSF030050">
    <property type="entry name" value="UCP030050_HTH"/>
    <property type="match status" value="1"/>
</dbReference>
<reference evidence="2" key="1">
    <citation type="journal article" date="2020" name="mSystems">
        <title>Genome- and Community-Level Interaction Insights into Carbon Utilization and Element Cycling Functions of Hydrothermarchaeota in Hydrothermal Sediment.</title>
        <authorList>
            <person name="Zhou Z."/>
            <person name="Liu Y."/>
            <person name="Xu W."/>
            <person name="Pan J."/>
            <person name="Luo Z.H."/>
            <person name="Li M."/>
        </authorList>
    </citation>
    <scope>NUCLEOTIDE SEQUENCE [LARGE SCALE GENOMIC DNA]</scope>
    <source>
        <strain evidence="2">SpSt-503</strain>
    </source>
</reference>